<dbReference type="EMBL" id="JACHTF010000002">
    <property type="protein sequence ID" value="MBB1059563.1"/>
    <property type="molecule type" value="Genomic_DNA"/>
</dbReference>
<proteinExistence type="predicted"/>
<keyword evidence="2" id="KW-1185">Reference proteome</keyword>
<dbReference type="Proteomes" id="UP000523196">
    <property type="component" value="Unassembled WGS sequence"/>
</dbReference>
<protein>
    <submittedName>
        <fullName evidence="1">Uncharacterized protein</fullName>
    </submittedName>
</protein>
<gene>
    <name evidence="1" type="ORF">H4F98_03135</name>
</gene>
<reference evidence="1 2" key="1">
    <citation type="submission" date="2020-08" db="EMBL/GenBank/DDBJ databases">
        <authorList>
            <person name="Xu S."/>
            <person name="Li A."/>
        </authorList>
    </citation>
    <scope>NUCLEOTIDE SEQUENCE [LARGE SCALE GENOMIC DNA]</scope>
    <source>
        <strain evidence="1 2">119BY6-57</strain>
    </source>
</reference>
<dbReference type="RefSeq" id="WP_182685197.1">
    <property type="nucleotide sequence ID" value="NZ_JACHTF010000002.1"/>
</dbReference>
<accession>A0A7W3Y4L0</accession>
<evidence type="ECO:0000313" key="2">
    <source>
        <dbReference type="Proteomes" id="UP000523196"/>
    </source>
</evidence>
<dbReference type="AlphaFoldDB" id="A0A7W3Y4L0"/>
<name>A0A7W3Y4L0_9GAMM</name>
<sequence>MRSHRRVDSFFDCHNDVTCKECTQMEMRKSCLAIATMSLPRLVPWGLAHASTPPGDVIELPNEGIEDGRSFEALDPVAQQYQVSHSEVGAIIDLATNRVYVSNSKGENLSISISDAVLTEAGLTRAEFEHVMTAPGHAFEVRYDSNANGQMDDWQLTGNGCLSAHCSPWKFNNFDALDGYDGLNFFDRFSTFGGPRTPPSPSERAAACDRVRELSEKGIIEAGVTGVSCAAAASVVGGVACAGGLIKMGFTAHRRNQNQKKCKCEEPR</sequence>
<organism evidence="1 2">
    <name type="scientific">Marilutibacter spongiae</name>
    <dbReference type="NCBI Taxonomy" id="2025720"/>
    <lineage>
        <taxon>Bacteria</taxon>
        <taxon>Pseudomonadati</taxon>
        <taxon>Pseudomonadota</taxon>
        <taxon>Gammaproteobacteria</taxon>
        <taxon>Lysobacterales</taxon>
        <taxon>Lysobacteraceae</taxon>
        <taxon>Marilutibacter</taxon>
    </lineage>
</organism>
<comment type="caution">
    <text evidence="1">The sequence shown here is derived from an EMBL/GenBank/DDBJ whole genome shotgun (WGS) entry which is preliminary data.</text>
</comment>
<evidence type="ECO:0000313" key="1">
    <source>
        <dbReference type="EMBL" id="MBB1059563.1"/>
    </source>
</evidence>